<dbReference type="InterPro" id="IPR007527">
    <property type="entry name" value="Znf_SWIM"/>
</dbReference>
<dbReference type="PANTHER" id="PTHR38133:SF1">
    <property type="entry name" value="SLR1429 PROTEIN"/>
    <property type="match status" value="1"/>
</dbReference>
<feature type="domain" description="SWIM-type" evidence="2">
    <location>
        <begin position="130"/>
        <end position="158"/>
    </location>
</feature>
<evidence type="ECO:0000313" key="4">
    <source>
        <dbReference type="Proteomes" id="UP001551658"/>
    </source>
</evidence>
<comment type="caution">
    <text evidence="3">The sequence shown here is derived from an EMBL/GenBank/DDBJ whole genome shotgun (WGS) entry which is preliminary data.</text>
</comment>
<dbReference type="PROSITE" id="PS50966">
    <property type="entry name" value="ZF_SWIM"/>
    <property type="match status" value="1"/>
</dbReference>
<keyword evidence="4" id="KW-1185">Reference proteome</keyword>
<keyword evidence="1" id="KW-0862">Zinc</keyword>
<keyword evidence="1" id="KW-0479">Metal-binding</keyword>
<evidence type="ECO:0000259" key="2">
    <source>
        <dbReference type="PROSITE" id="PS50966"/>
    </source>
</evidence>
<gene>
    <name evidence="3" type="ORF">AB0H72_12310</name>
</gene>
<name>A0ABV3F706_9NOCA</name>
<dbReference type="PANTHER" id="PTHR38133">
    <property type="entry name" value="SLR1429 PROTEIN"/>
    <property type="match status" value="1"/>
</dbReference>
<dbReference type="Proteomes" id="UP001551658">
    <property type="component" value="Unassembled WGS sequence"/>
</dbReference>
<proteinExistence type="predicted"/>
<dbReference type="Pfam" id="PF04434">
    <property type="entry name" value="SWIM"/>
    <property type="match status" value="1"/>
</dbReference>
<reference evidence="3 4" key="1">
    <citation type="submission" date="2024-06" db="EMBL/GenBank/DDBJ databases">
        <title>The Natural Products Discovery Center: Release of the First 8490 Sequenced Strains for Exploring Actinobacteria Biosynthetic Diversity.</title>
        <authorList>
            <person name="Kalkreuter E."/>
            <person name="Kautsar S.A."/>
            <person name="Yang D."/>
            <person name="Bader C.D."/>
            <person name="Teijaro C.N."/>
            <person name="Fluegel L."/>
            <person name="Davis C.M."/>
            <person name="Simpson J.R."/>
            <person name="Lauterbach L."/>
            <person name="Steele A.D."/>
            <person name="Gui C."/>
            <person name="Meng S."/>
            <person name="Li G."/>
            <person name="Viehrig K."/>
            <person name="Ye F."/>
            <person name="Su P."/>
            <person name="Kiefer A.F."/>
            <person name="Nichols A."/>
            <person name="Cepeda A.J."/>
            <person name="Yan W."/>
            <person name="Fan B."/>
            <person name="Jiang Y."/>
            <person name="Adhikari A."/>
            <person name="Zheng C.-J."/>
            <person name="Schuster L."/>
            <person name="Cowan T.M."/>
            <person name="Smanski M.J."/>
            <person name="Chevrette M.G."/>
            <person name="De Carvalho L.P.S."/>
            <person name="Shen B."/>
        </authorList>
    </citation>
    <scope>NUCLEOTIDE SEQUENCE [LARGE SCALE GENOMIC DNA]</scope>
    <source>
        <strain evidence="3 4">NPDC050671</strain>
    </source>
</reference>
<keyword evidence="1" id="KW-0863">Zinc-finger</keyword>
<evidence type="ECO:0000256" key="1">
    <source>
        <dbReference type="PROSITE-ProRule" id="PRU00325"/>
    </source>
</evidence>
<organism evidence="3 4">
    <name type="scientific">Nocardia fusca</name>
    <dbReference type="NCBI Taxonomy" id="941183"/>
    <lineage>
        <taxon>Bacteria</taxon>
        <taxon>Bacillati</taxon>
        <taxon>Actinomycetota</taxon>
        <taxon>Actinomycetes</taxon>
        <taxon>Mycobacteriales</taxon>
        <taxon>Nocardiaceae</taxon>
        <taxon>Nocardia</taxon>
    </lineage>
</organism>
<sequence>MTDFSEFGRRRPVSGGVDARSRRGAFARTFWGKSFVEVVERLAEPGRLARGRTYARAGQVVSYRIEPGVVAAEVQGSQPRPFATTCDIRRLRDEEVELLVELIRGSPGMLARVVSGDLPRELAPHLLPETAADIDFGCTCPDPGWPCKHAIAVACLLAERLDDHPRDLLTLRGLSLDTLISGVEATAPEDEEFADPYGESLELPALPAPGIRPAPDDLDPALLRRALRMLSADESTAAEAGRALVTVYSALTGR</sequence>
<dbReference type="RefSeq" id="WP_357977631.1">
    <property type="nucleotide sequence ID" value="NZ_JBFAIH010000005.1"/>
</dbReference>
<accession>A0ABV3F706</accession>
<dbReference type="EMBL" id="JBFAIH010000005">
    <property type="protein sequence ID" value="MEV0363479.1"/>
    <property type="molecule type" value="Genomic_DNA"/>
</dbReference>
<evidence type="ECO:0000313" key="3">
    <source>
        <dbReference type="EMBL" id="MEV0363479.1"/>
    </source>
</evidence>
<protein>
    <submittedName>
        <fullName evidence="3">SWIM zinc finger family protein</fullName>
    </submittedName>
</protein>